<dbReference type="PROSITE" id="PS51257">
    <property type="entry name" value="PROKAR_LIPOPROTEIN"/>
    <property type="match status" value="1"/>
</dbReference>
<dbReference type="RefSeq" id="WP_182922474.1">
    <property type="nucleotide sequence ID" value="NZ_WNXD01000002.1"/>
</dbReference>
<dbReference type="AlphaFoldDB" id="A0A923IW35"/>
<gene>
    <name evidence="1" type="ORF">GM921_09820</name>
</gene>
<keyword evidence="2" id="KW-1185">Reference proteome</keyword>
<name>A0A923IW35_9SPHI</name>
<evidence type="ECO:0000313" key="1">
    <source>
        <dbReference type="EMBL" id="MBB2145784.1"/>
    </source>
</evidence>
<protein>
    <submittedName>
        <fullName evidence="1">Uncharacterized protein</fullName>
    </submittedName>
</protein>
<evidence type="ECO:0000313" key="2">
    <source>
        <dbReference type="Proteomes" id="UP000601055"/>
    </source>
</evidence>
<organism evidence="1 2">
    <name type="scientific">Pedobacter planticolens</name>
    <dbReference type="NCBI Taxonomy" id="2679964"/>
    <lineage>
        <taxon>Bacteria</taxon>
        <taxon>Pseudomonadati</taxon>
        <taxon>Bacteroidota</taxon>
        <taxon>Sphingobacteriia</taxon>
        <taxon>Sphingobacteriales</taxon>
        <taxon>Sphingobacteriaceae</taxon>
        <taxon>Pedobacter</taxon>
    </lineage>
</organism>
<reference evidence="1" key="1">
    <citation type="submission" date="2019-11" db="EMBL/GenBank/DDBJ databases">
        <title>Description of Pedobacter sp. LMG 31464T.</title>
        <authorList>
            <person name="Carlier A."/>
            <person name="Qi S."/>
            <person name="Vandamme P."/>
        </authorList>
    </citation>
    <scope>NUCLEOTIDE SEQUENCE</scope>
    <source>
        <strain evidence="1">LMG 31464</strain>
    </source>
</reference>
<proteinExistence type="predicted"/>
<comment type="caution">
    <text evidence="1">The sequence shown here is derived from an EMBL/GenBank/DDBJ whole genome shotgun (WGS) entry which is preliminary data.</text>
</comment>
<dbReference type="Proteomes" id="UP000601055">
    <property type="component" value="Unassembled WGS sequence"/>
</dbReference>
<accession>A0A923IW35</accession>
<dbReference type="EMBL" id="WNXD01000002">
    <property type="protein sequence ID" value="MBB2145784.1"/>
    <property type="molecule type" value="Genomic_DNA"/>
</dbReference>
<sequence>MKGISLALCIILLLGCKQSERTIGLFVNPSRTFDLQKIHIFAKSGTNVILDTVIQNNHIDKSVLLKRFNVNLVTDNTLSIGIGSISKSIKIPSNTRNCVDVFTFYDDHTMINNVALGVENQQIEKGIMANYKQIIDSLKKSKNGIYDKIEIDVKNRSCK</sequence>